<sequence>MAPRSSHALRCCSCGRWLGLLRTRVAALLRVRPSKASGAGPSDPEAIVERFHPRRPDWYQELYAKVLKKCTTSYEAEVAAYKAKLFSQLTGKSKKILELGVGTGANFKYYASAVDINVIGVDPNKKMEKYAQAAAVAAGLPLTNFSFMRGVGEALPVGDDTMDAVIGTLVLCSVTDIDMALKEIRRVLKPGGLYLFVEHVAARDGSLLRCVQSILDPLQRFVSDGCQLTRETGMLISENGFSSVDLNTAFLSSAALLGPHVYGIARK</sequence>
<dbReference type="PANTHER" id="PTHR45036">
    <property type="entry name" value="METHYLTRANSFERASE LIKE 7B"/>
    <property type="match status" value="1"/>
</dbReference>
<feature type="domain" description="Methyltransferase type 11" evidence="1">
    <location>
        <begin position="97"/>
        <end position="196"/>
    </location>
</feature>
<reference evidence="3" key="1">
    <citation type="submission" date="2025-08" db="UniProtKB">
        <authorList>
            <consortium name="RefSeq"/>
        </authorList>
    </citation>
    <scope>IDENTIFICATION</scope>
</reference>
<dbReference type="InterPro" id="IPR029063">
    <property type="entry name" value="SAM-dependent_MTases_sf"/>
</dbReference>
<evidence type="ECO:0000259" key="1">
    <source>
        <dbReference type="Pfam" id="PF08241"/>
    </source>
</evidence>
<dbReference type="PANTHER" id="PTHR45036:SF1">
    <property type="entry name" value="METHYLTRANSFERASE LIKE 7A"/>
    <property type="match status" value="1"/>
</dbReference>
<gene>
    <name evidence="3" type="primary">LOC105037459</name>
</gene>
<dbReference type="Proteomes" id="UP000504607">
    <property type="component" value="Unplaced"/>
</dbReference>
<protein>
    <submittedName>
        <fullName evidence="3">Methyltransferase-like protein 7A</fullName>
    </submittedName>
</protein>
<dbReference type="Gene3D" id="3.40.50.150">
    <property type="entry name" value="Vaccinia Virus protein VP39"/>
    <property type="match status" value="1"/>
</dbReference>
<proteinExistence type="predicted"/>
<evidence type="ECO:0000313" key="2">
    <source>
        <dbReference type="Proteomes" id="UP000504607"/>
    </source>
</evidence>
<dbReference type="InParanoid" id="A0A6I9QLP2"/>
<dbReference type="InterPro" id="IPR052356">
    <property type="entry name" value="Thiol_S-MT"/>
</dbReference>
<dbReference type="SUPFAM" id="SSF53335">
    <property type="entry name" value="S-adenosyl-L-methionine-dependent methyltransferases"/>
    <property type="match status" value="1"/>
</dbReference>
<dbReference type="AlphaFoldDB" id="A0A6I9QLP2"/>
<dbReference type="FunCoup" id="A0A6I9QLP2">
    <property type="interactions" value="332"/>
</dbReference>
<name>A0A6I9QLP2_ELAGV</name>
<dbReference type="InterPro" id="IPR013216">
    <property type="entry name" value="Methyltransf_11"/>
</dbReference>
<organism evidence="2 3">
    <name type="scientific">Elaeis guineensis var. tenera</name>
    <name type="common">Oil palm</name>
    <dbReference type="NCBI Taxonomy" id="51953"/>
    <lineage>
        <taxon>Eukaryota</taxon>
        <taxon>Viridiplantae</taxon>
        <taxon>Streptophyta</taxon>
        <taxon>Embryophyta</taxon>
        <taxon>Tracheophyta</taxon>
        <taxon>Spermatophyta</taxon>
        <taxon>Magnoliopsida</taxon>
        <taxon>Liliopsida</taxon>
        <taxon>Arecaceae</taxon>
        <taxon>Arecoideae</taxon>
        <taxon>Cocoseae</taxon>
        <taxon>Elaeidinae</taxon>
        <taxon>Elaeis</taxon>
    </lineage>
</organism>
<dbReference type="RefSeq" id="XP_010911423.1">
    <property type="nucleotide sequence ID" value="XM_010913121.2"/>
</dbReference>
<dbReference type="OrthoDB" id="416496at2759"/>
<dbReference type="CDD" id="cd02440">
    <property type="entry name" value="AdoMet_MTases"/>
    <property type="match status" value="1"/>
</dbReference>
<keyword evidence="2" id="KW-1185">Reference proteome</keyword>
<dbReference type="Pfam" id="PF08241">
    <property type="entry name" value="Methyltransf_11"/>
    <property type="match status" value="1"/>
</dbReference>
<accession>A0A6I9QLP2</accession>
<evidence type="ECO:0000313" key="3">
    <source>
        <dbReference type="RefSeq" id="XP_010911423.1"/>
    </source>
</evidence>
<dbReference type="GO" id="GO:0008757">
    <property type="term" value="F:S-adenosylmethionine-dependent methyltransferase activity"/>
    <property type="evidence" value="ECO:0007669"/>
    <property type="project" value="InterPro"/>
</dbReference>